<keyword evidence="3" id="KW-1185">Reference proteome</keyword>
<evidence type="ECO:0000313" key="3">
    <source>
        <dbReference type="Proteomes" id="UP001239909"/>
    </source>
</evidence>
<dbReference type="Gene3D" id="3.40.50.150">
    <property type="entry name" value="Vaccinia Virus protein VP39"/>
    <property type="match status" value="1"/>
</dbReference>
<dbReference type="InterPro" id="IPR029063">
    <property type="entry name" value="SAM-dependent_MTases_sf"/>
</dbReference>
<proteinExistence type="predicted"/>
<sequence>MHLDVVDLRKFYYSTGLGRLARRVLRDRLRRMWPDVKGMTVVGFGFSAPFLRPFMEEAERTLCLMPAQQGVFPWPPEGPNLAALVEETLWPLAKGSADRVLVAHGLETCARPNALLEEIARVLAPGGRAIFITPNRAGLWARRDGTPFGYGRPYSAAQLEKALAAHDFSVEEAEGALYLPPSHKRFWLRVGPVLERTGQGLDWQRLAGVTLVEAAKLVYITPQSGLREAARAPLRVLEGLRPAPAPKPATGRSIRGN</sequence>
<dbReference type="InterPro" id="IPR013216">
    <property type="entry name" value="Methyltransf_11"/>
</dbReference>
<gene>
    <name evidence="2" type="ORF">LNKW23_03070</name>
</gene>
<dbReference type="RefSeq" id="WP_285669722.1">
    <property type="nucleotide sequence ID" value="NZ_BSYI01000002.1"/>
</dbReference>
<accession>A0ABQ6LFX0</accession>
<comment type="caution">
    <text evidence="2">The sequence shown here is derived from an EMBL/GenBank/DDBJ whole genome shotgun (WGS) entry which is preliminary data.</text>
</comment>
<reference evidence="2 3" key="1">
    <citation type="submission" date="2023-04" db="EMBL/GenBank/DDBJ databases">
        <title>Marinoamorphus aggregata gen. nov., sp. Nov., isolate from tissue of brittle star Ophioplocus japonicus.</title>
        <authorList>
            <person name="Kawano K."/>
            <person name="Sawayama S."/>
            <person name="Nakagawa S."/>
        </authorList>
    </citation>
    <scope>NUCLEOTIDE SEQUENCE [LARGE SCALE GENOMIC DNA]</scope>
    <source>
        <strain evidence="2 3">NKW23</strain>
    </source>
</reference>
<dbReference type="SUPFAM" id="SSF53335">
    <property type="entry name" value="S-adenosyl-L-methionine-dependent methyltransferases"/>
    <property type="match status" value="1"/>
</dbReference>
<dbReference type="Pfam" id="PF08241">
    <property type="entry name" value="Methyltransf_11"/>
    <property type="match status" value="1"/>
</dbReference>
<dbReference type="EMBL" id="BSYI01000002">
    <property type="protein sequence ID" value="GMG81095.1"/>
    <property type="molecule type" value="Genomic_DNA"/>
</dbReference>
<evidence type="ECO:0000259" key="1">
    <source>
        <dbReference type="Pfam" id="PF08241"/>
    </source>
</evidence>
<organism evidence="2 3">
    <name type="scientific">Paralimibaculum aggregatum</name>
    <dbReference type="NCBI Taxonomy" id="3036245"/>
    <lineage>
        <taxon>Bacteria</taxon>
        <taxon>Pseudomonadati</taxon>
        <taxon>Pseudomonadota</taxon>
        <taxon>Alphaproteobacteria</taxon>
        <taxon>Rhodobacterales</taxon>
        <taxon>Paracoccaceae</taxon>
        <taxon>Paralimibaculum</taxon>
    </lineage>
</organism>
<feature type="domain" description="Methyltransferase type 11" evidence="1">
    <location>
        <begin position="88"/>
        <end position="131"/>
    </location>
</feature>
<name>A0ABQ6LFX0_9RHOB</name>
<protein>
    <recommendedName>
        <fullName evidence="1">Methyltransferase type 11 domain-containing protein</fullName>
    </recommendedName>
</protein>
<evidence type="ECO:0000313" key="2">
    <source>
        <dbReference type="EMBL" id="GMG81095.1"/>
    </source>
</evidence>
<dbReference type="Proteomes" id="UP001239909">
    <property type="component" value="Unassembled WGS sequence"/>
</dbReference>